<reference evidence="1 2" key="1">
    <citation type="submission" date="2024-06" db="EMBL/GenBank/DDBJ databases">
        <authorList>
            <person name="Chen R.Y."/>
        </authorList>
    </citation>
    <scope>NUCLEOTIDE SEQUENCE [LARGE SCALE GENOMIC DNA]</scope>
    <source>
        <strain evidence="1 2">D2</strain>
    </source>
</reference>
<proteinExistence type="predicted"/>
<sequence>MTTSVSQNAQNYLDKIEKTLDDMVSTADDDMLFISGYLRGHIMLAAGYLEMDDKLEIDALNQAATQSLLQAVENGELDSADKTRAFDLWNDLQKLQAS</sequence>
<evidence type="ECO:0000313" key="1">
    <source>
        <dbReference type="EMBL" id="MER2493428.1"/>
    </source>
</evidence>
<evidence type="ECO:0000313" key="2">
    <source>
        <dbReference type="Proteomes" id="UP001467690"/>
    </source>
</evidence>
<dbReference type="InterPro" id="IPR014987">
    <property type="entry name" value="UPF_YfcL"/>
</dbReference>
<accession>A0ABV1RKF8</accession>
<dbReference type="Pfam" id="PF08891">
    <property type="entry name" value="YfcL"/>
    <property type="match status" value="1"/>
</dbReference>
<name>A0ABV1RKF8_9ALTE</name>
<gene>
    <name evidence="1" type="ORF">ABS311_16240</name>
</gene>
<comment type="caution">
    <text evidence="1">The sequence shown here is derived from an EMBL/GenBank/DDBJ whole genome shotgun (WGS) entry which is preliminary data.</text>
</comment>
<keyword evidence="2" id="KW-1185">Reference proteome</keyword>
<protein>
    <submittedName>
        <fullName evidence="1">YfcL family protein</fullName>
    </submittedName>
</protein>
<dbReference type="Proteomes" id="UP001467690">
    <property type="component" value="Unassembled WGS sequence"/>
</dbReference>
<organism evidence="1 2">
    <name type="scientific">Catenovulum sediminis</name>
    <dbReference type="NCBI Taxonomy" id="1740262"/>
    <lineage>
        <taxon>Bacteria</taxon>
        <taxon>Pseudomonadati</taxon>
        <taxon>Pseudomonadota</taxon>
        <taxon>Gammaproteobacteria</taxon>
        <taxon>Alteromonadales</taxon>
        <taxon>Alteromonadaceae</taxon>
        <taxon>Catenovulum</taxon>
    </lineage>
</organism>
<dbReference type="EMBL" id="JBELOE010000265">
    <property type="protein sequence ID" value="MER2493428.1"/>
    <property type="molecule type" value="Genomic_DNA"/>
</dbReference>
<dbReference type="RefSeq" id="WP_143872572.1">
    <property type="nucleotide sequence ID" value="NZ_CP041660.1"/>
</dbReference>